<keyword evidence="2" id="KW-1185">Reference proteome</keyword>
<dbReference type="AlphaFoldDB" id="A0A9D4DN81"/>
<comment type="caution">
    <text evidence="1">The sequence shown here is derived from an EMBL/GenBank/DDBJ whole genome shotgun (WGS) entry which is preliminary data.</text>
</comment>
<protein>
    <submittedName>
        <fullName evidence="1">Uncharacterized protein</fullName>
    </submittedName>
</protein>
<gene>
    <name evidence="1" type="ORF">DPMN_185662</name>
</gene>
<proteinExistence type="predicted"/>
<evidence type="ECO:0000313" key="1">
    <source>
        <dbReference type="EMBL" id="KAH3751117.1"/>
    </source>
</evidence>
<accession>A0A9D4DN81</accession>
<dbReference type="EMBL" id="JAIWYP010000010">
    <property type="protein sequence ID" value="KAH3751117.1"/>
    <property type="molecule type" value="Genomic_DNA"/>
</dbReference>
<dbReference type="Proteomes" id="UP000828390">
    <property type="component" value="Unassembled WGS sequence"/>
</dbReference>
<name>A0A9D4DN81_DREPO</name>
<organism evidence="1 2">
    <name type="scientific">Dreissena polymorpha</name>
    <name type="common">Zebra mussel</name>
    <name type="synonym">Mytilus polymorpha</name>
    <dbReference type="NCBI Taxonomy" id="45954"/>
    <lineage>
        <taxon>Eukaryota</taxon>
        <taxon>Metazoa</taxon>
        <taxon>Spiralia</taxon>
        <taxon>Lophotrochozoa</taxon>
        <taxon>Mollusca</taxon>
        <taxon>Bivalvia</taxon>
        <taxon>Autobranchia</taxon>
        <taxon>Heteroconchia</taxon>
        <taxon>Euheterodonta</taxon>
        <taxon>Imparidentia</taxon>
        <taxon>Neoheterodontei</taxon>
        <taxon>Myida</taxon>
        <taxon>Dreissenoidea</taxon>
        <taxon>Dreissenidae</taxon>
        <taxon>Dreissena</taxon>
    </lineage>
</organism>
<reference evidence="1" key="2">
    <citation type="submission" date="2020-11" db="EMBL/GenBank/DDBJ databases">
        <authorList>
            <person name="McCartney M.A."/>
            <person name="Auch B."/>
            <person name="Kono T."/>
            <person name="Mallez S."/>
            <person name="Becker A."/>
            <person name="Gohl D.M."/>
            <person name="Silverstein K.A.T."/>
            <person name="Koren S."/>
            <person name="Bechman K.B."/>
            <person name="Herman A."/>
            <person name="Abrahante J.E."/>
            <person name="Garbe J."/>
        </authorList>
    </citation>
    <scope>NUCLEOTIDE SEQUENCE</scope>
    <source>
        <strain evidence="1">Duluth1</strain>
        <tissue evidence="1">Whole animal</tissue>
    </source>
</reference>
<reference evidence="1" key="1">
    <citation type="journal article" date="2019" name="bioRxiv">
        <title>The Genome of the Zebra Mussel, Dreissena polymorpha: A Resource for Invasive Species Research.</title>
        <authorList>
            <person name="McCartney M.A."/>
            <person name="Auch B."/>
            <person name="Kono T."/>
            <person name="Mallez S."/>
            <person name="Zhang Y."/>
            <person name="Obille A."/>
            <person name="Becker A."/>
            <person name="Abrahante J.E."/>
            <person name="Garbe J."/>
            <person name="Badalamenti J.P."/>
            <person name="Herman A."/>
            <person name="Mangelson H."/>
            <person name="Liachko I."/>
            <person name="Sullivan S."/>
            <person name="Sone E.D."/>
            <person name="Koren S."/>
            <person name="Silverstein K.A.T."/>
            <person name="Beckman K.B."/>
            <person name="Gohl D.M."/>
        </authorList>
    </citation>
    <scope>NUCLEOTIDE SEQUENCE</scope>
    <source>
        <strain evidence="1">Duluth1</strain>
        <tissue evidence="1">Whole animal</tissue>
    </source>
</reference>
<evidence type="ECO:0000313" key="2">
    <source>
        <dbReference type="Proteomes" id="UP000828390"/>
    </source>
</evidence>
<sequence>MCVQGEDSLVLLPYNEKQRASTNEHVRASLLAGNSSSKRRRCPSGQQLTIPTYFSLLIIRRLDRIDVTIPMEEF</sequence>